<organism evidence="1 2">
    <name type="scientific">Eubacterium maltosivorans</name>
    <dbReference type="NCBI Taxonomy" id="2041044"/>
    <lineage>
        <taxon>Bacteria</taxon>
        <taxon>Bacillati</taxon>
        <taxon>Bacillota</taxon>
        <taxon>Clostridia</taxon>
        <taxon>Eubacteriales</taxon>
        <taxon>Eubacteriaceae</taxon>
        <taxon>Eubacterium</taxon>
    </lineage>
</organism>
<dbReference type="Pfam" id="PF10662">
    <property type="entry name" value="PduV-EutP"/>
    <property type="match status" value="1"/>
</dbReference>
<reference evidence="1 2" key="1">
    <citation type="submission" date="2018-05" db="EMBL/GenBank/DDBJ databases">
        <title>Genome comparison of Eubacterium sp.</title>
        <authorList>
            <person name="Feng Y."/>
            <person name="Sanchez-Andrea I."/>
            <person name="Stams A.J.M."/>
            <person name="De Vos W.M."/>
        </authorList>
    </citation>
    <scope>NUCLEOTIDE SEQUENCE [LARGE SCALE GENOMIC DNA]</scope>
    <source>
        <strain evidence="1 2">YI</strain>
    </source>
</reference>
<dbReference type="AlphaFoldDB" id="A0A4P9CCQ1"/>
<sequence>MKKMILVGRSECGKTTLRQALKGDTIQYEKTQYVNHFDVIIDTPGEYAETNTLARALALYSYEADVVALLINATEPYSLYPPNVAPVANRPVIGIVTQIDHPCANTEQAIEWLKLTGADPIFPVSSYTGEGIWQLLEYLKEPGDVLPWESQEEAEQERNVKSTKYEIQEFGQKDFEFI</sequence>
<protein>
    <submittedName>
        <fullName evidence="1">Ethanolamine utilization protein EutP</fullName>
    </submittedName>
</protein>
<evidence type="ECO:0000313" key="2">
    <source>
        <dbReference type="Proteomes" id="UP000218387"/>
    </source>
</evidence>
<dbReference type="SUPFAM" id="SSF52540">
    <property type="entry name" value="P-loop containing nucleoside triphosphate hydrolases"/>
    <property type="match status" value="1"/>
</dbReference>
<dbReference type="InterPro" id="IPR012381">
    <property type="entry name" value="EutP_PduV"/>
</dbReference>
<dbReference type="CDD" id="cd00882">
    <property type="entry name" value="Ras_like_GTPase"/>
    <property type="match status" value="1"/>
</dbReference>
<dbReference type="PANTHER" id="PTHR40453:SF1">
    <property type="entry name" value="PROTEIN YOEF"/>
    <property type="match status" value="1"/>
</dbReference>
<accession>A0A4P9CCQ1</accession>
<dbReference type="EMBL" id="CP029487">
    <property type="protein sequence ID" value="QCT73510.1"/>
    <property type="molecule type" value="Genomic_DNA"/>
</dbReference>
<gene>
    <name evidence="1" type="ORF">CPZ25_020055</name>
</gene>
<dbReference type="GO" id="GO:0005524">
    <property type="term" value="F:ATP binding"/>
    <property type="evidence" value="ECO:0007669"/>
    <property type="project" value="InterPro"/>
</dbReference>
<dbReference type="InterPro" id="IPR027417">
    <property type="entry name" value="P-loop_NTPase"/>
</dbReference>
<dbReference type="Gene3D" id="3.40.50.300">
    <property type="entry name" value="P-loop containing nucleotide triphosphate hydrolases"/>
    <property type="match status" value="1"/>
</dbReference>
<dbReference type="RefSeq" id="WP_058695258.1">
    <property type="nucleotide sequence ID" value="NZ_CABJDW020000020.1"/>
</dbReference>
<dbReference type="KEGG" id="emt:CPZ25_020055"/>
<dbReference type="GO" id="GO:0006576">
    <property type="term" value="P:biogenic amine metabolic process"/>
    <property type="evidence" value="ECO:0007669"/>
    <property type="project" value="InterPro"/>
</dbReference>
<dbReference type="PANTHER" id="PTHR40453">
    <property type="entry name" value="PROTEIN YOEF"/>
    <property type="match status" value="1"/>
</dbReference>
<proteinExistence type="predicted"/>
<name>A0A4P9CCQ1_EUBML</name>
<evidence type="ECO:0000313" key="1">
    <source>
        <dbReference type="EMBL" id="QCT73510.1"/>
    </source>
</evidence>
<dbReference type="Proteomes" id="UP000218387">
    <property type="component" value="Chromosome"/>
</dbReference>
<keyword evidence="2" id="KW-1185">Reference proteome</keyword>